<dbReference type="SMART" id="SM00382">
    <property type="entry name" value="AAA"/>
    <property type="match status" value="1"/>
</dbReference>
<dbReference type="InterPro" id="IPR027417">
    <property type="entry name" value="P-loop_NTPase"/>
</dbReference>
<dbReference type="Gene3D" id="3.40.50.300">
    <property type="entry name" value="P-loop containing nucleotide triphosphate hydrolases"/>
    <property type="match status" value="1"/>
</dbReference>
<reference evidence="5 6" key="1">
    <citation type="submission" date="2017-11" db="EMBL/GenBank/DDBJ databases">
        <title>Genome-resolved metagenomics identifies genetic mobility, metabolic interactions, and unexpected diversity in perchlorate-reducing communities.</title>
        <authorList>
            <person name="Barnum T.P."/>
            <person name="Figueroa I.A."/>
            <person name="Carlstrom C.I."/>
            <person name="Lucas L.N."/>
            <person name="Engelbrektson A.L."/>
            <person name="Coates J.D."/>
        </authorList>
    </citation>
    <scope>NUCLEOTIDE SEQUENCE [LARGE SCALE GENOMIC DNA]</scope>
    <source>
        <strain evidence="5">BM301</strain>
    </source>
</reference>
<comment type="caution">
    <text evidence="5">The sequence shown here is derived from an EMBL/GenBank/DDBJ whole genome shotgun (WGS) entry which is preliminary data.</text>
</comment>
<dbReference type="GO" id="GO:0016887">
    <property type="term" value="F:ATP hydrolysis activity"/>
    <property type="evidence" value="ECO:0007669"/>
    <property type="project" value="InterPro"/>
</dbReference>
<dbReference type="STRING" id="1111735.GCA_000428045_02315"/>
<dbReference type="GO" id="GO:0044874">
    <property type="term" value="P:lipoprotein localization to outer membrane"/>
    <property type="evidence" value="ECO:0007669"/>
    <property type="project" value="TreeGrafter"/>
</dbReference>
<dbReference type="Proteomes" id="UP000235015">
    <property type="component" value="Unassembled WGS sequence"/>
</dbReference>
<proteinExistence type="inferred from homology"/>
<dbReference type="GO" id="GO:0005886">
    <property type="term" value="C:plasma membrane"/>
    <property type="evidence" value="ECO:0007669"/>
    <property type="project" value="TreeGrafter"/>
</dbReference>
<dbReference type="InterPro" id="IPR015854">
    <property type="entry name" value="ABC_transpr_LolD-like"/>
</dbReference>
<protein>
    <submittedName>
        <fullName evidence="5">ABC transporter</fullName>
    </submittedName>
</protein>
<dbReference type="EMBL" id="PKUN01000005">
    <property type="protein sequence ID" value="PLX62368.1"/>
    <property type="molecule type" value="Genomic_DNA"/>
</dbReference>
<accession>A0A2N6CYE1</accession>
<dbReference type="PROSITE" id="PS00211">
    <property type="entry name" value="ABC_TRANSPORTER_1"/>
    <property type="match status" value="1"/>
</dbReference>
<dbReference type="Pfam" id="PF00005">
    <property type="entry name" value="ABC_tran"/>
    <property type="match status" value="1"/>
</dbReference>
<dbReference type="GO" id="GO:0022857">
    <property type="term" value="F:transmembrane transporter activity"/>
    <property type="evidence" value="ECO:0007669"/>
    <property type="project" value="TreeGrafter"/>
</dbReference>
<evidence type="ECO:0000256" key="1">
    <source>
        <dbReference type="ARBA" id="ARBA00005417"/>
    </source>
</evidence>
<organism evidence="5 6">
    <name type="scientific">Sedimenticola selenatireducens</name>
    <dbReference type="NCBI Taxonomy" id="191960"/>
    <lineage>
        <taxon>Bacteria</taxon>
        <taxon>Pseudomonadati</taxon>
        <taxon>Pseudomonadota</taxon>
        <taxon>Gammaproteobacteria</taxon>
        <taxon>Chromatiales</taxon>
        <taxon>Sedimenticolaceae</taxon>
        <taxon>Sedimenticola</taxon>
    </lineage>
</organism>
<dbReference type="PROSITE" id="PS50893">
    <property type="entry name" value="ABC_TRANSPORTER_2"/>
    <property type="match status" value="1"/>
</dbReference>
<evidence type="ECO:0000313" key="6">
    <source>
        <dbReference type="Proteomes" id="UP000235015"/>
    </source>
</evidence>
<evidence type="ECO:0000256" key="2">
    <source>
        <dbReference type="ARBA" id="ARBA00022741"/>
    </source>
</evidence>
<dbReference type="InterPro" id="IPR003593">
    <property type="entry name" value="AAA+_ATPase"/>
</dbReference>
<dbReference type="InterPro" id="IPR017871">
    <property type="entry name" value="ABC_transporter-like_CS"/>
</dbReference>
<dbReference type="GO" id="GO:0005524">
    <property type="term" value="F:ATP binding"/>
    <property type="evidence" value="ECO:0007669"/>
    <property type="project" value="UniProtKB-KW"/>
</dbReference>
<gene>
    <name evidence="5" type="ORF">C0630_05810</name>
</gene>
<evidence type="ECO:0000256" key="3">
    <source>
        <dbReference type="ARBA" id="ARBA00022840"/>
    </source>
</evidence>
<keyword evidence="3" id="KW-0067">ATP-binding</keyword>
<dbReference type="SUPFAM" id="SSF52540">
    <property type="entry name" value="P-loop containing nucleoside triphosphate hydrolases"/>
    <property type="match status" value="1"/>
</dbReference>
<evidence type="ECO:0000259" key="4">
    <source>
        <dbReference type="PROSITE" id="PS50893"/>
    </source>
</evidence>
<comment type="similarity">
    <text evidence="1">Belongs to the ABC transporter superfamily.</text>
</comment>
<dbReference type="PANTHER" id="PTHR24220:SF689">
    <property type="entry name" value="LIPOPROTEIN-RELEASING SYSTEM ATP-BINDING PROTEIN LOLD"/>
    <property type="match status" value="1"/>
</dbReference>
<feature type="domain" description="ABC transporter" evidence="4">
    <location>
        <begin position="26"/>
        <end position="264"/>
    </location>
</feature>
<name>A0A2N6CYE1_9GAMM</name>
<dbReference type="InterPro" id="IPR003439">
    <property type="entry name" value="ABC_transporter-like_ATP-bd"/>
</dbReference>
<keyword evidence="2" id="KW-0547">Nucleotide-binding</keyword>
<dbReference type="PANTHER" id="PTHR24220">
    <property type="entry name" value="IMPORT ATP-BINDING PROTEIN"/>
    <property type="match status" value="1"/>
</dbReference>
<dbReference type="GO" id="GO:0089705">
    <property type="term" value="P:protein localization to outer membrane"/>
    <property type="evidence" value="ECO:0007669"/>
    <property type="project" value="TreeGrafter"/>
</dbReference>
<evidence type="ECO:0000313" key="5">
    <source>
        <dbReference type="EMBL" id="PLX62368.1"/>
    </source>
</evidence>
<dbReference type="AlphaFoldDB" id="A0A2N6CYE1"/>
<sequence length="265" mass="29396">MNVRESVEAVRQQHPEADKNLSAPVLMLQQVVKTRQHATNSFQLVIPELTVRAGEFVAVVGESGCGKSTLLDLLALISKPNEVSRFRLAFTEQDQTDVASLWARNDENALASVRRRHLGYVLQTGGLLPYLSVQDNLLLPMRMNRLPGANQRVLAMAERMGVTDCLKRKPDALSGGQRQRVAILRALSHAPRLVLADEPTAAVDKRRARLIVDDFRSLARDEGLSIIMVTHDVDLVKSLADATYGFEVTQVAENQVRSICRREPA</sequence>